<reference evidence="2 3" key="1">
    <citation type="submission" date="2021-03" db="EMBL/GenBank/DDBJ databases">
        <title>Novel species identification of genus Shewanella.</title>
        <authorList>
            <person name="Liu G."/>
            <person name="Zhang Q."/>
        </authorList>
    </citation>
    <scope>NUCLEOTIDE SEQUENCE [LARGE SCALE GENOMIC DNA]</scope>
    <source>
        <strain evidence="2 3">FJAT-52962</strain>
    </source>
</reference>
<proteinExistence type="predicted"/>
<accession>A0ABX7R4Z3</accession>
<evidence type="ECO:0000313" key="3">
    <source>
        <dbReference type="Proteomes" id="UP000663207"/>
    </source>
</evidence>
<evidence type="ECO:0000313" key="2">
    <source>
        <dbReference type="EMBL" id="QSX38231.1"/>
    </source>
</evidence>
<dbReference type="RefSeq" id="WP_207381342.1">
    <property type="nucleotide sequence ID" value="NZ_CP071502.1"/>
</dbReference>
<organism evidence="2 3">
    <name type="scientific">Shewanella sedimentimangrovi</name>
    <dbReference type="NCBI Taxonomy" id="2814293"/>
    <lineage>
        <taxon>Bacteria</taxon>
        <taxon>Pseudomonadati</taxon>
        <taxon>Pseudomonadota</taxon>
        <taxon>Gammaproteobacteria</taxon>
        <taxon>Alteromonadales</taxon>
        <taxon>Shewanellaceae</taxon>
        <taxon>Shewanella</taxon>
    </lineage>
</organism>
<gene>
    <name evidence="2" type="ORF">JYB85_05240</name>
</gene>
<protein>
    <recommendedName>
        <fullName evidence="4">SnoaL-like domain-containing protein</fullName>
    </recommendedName>
</protein>
<keyword evidence="3" id="KW-1185">Reference proteome</keyword>
<keyword evidence="1" id="KW-0732">Signal</keyword>
<feature type="chain" id="PRO_5047545896" description="SnoaL-like domain-containing protein" evidence="1">
    <location>
        <begin position="20"/>
        <end position="146"/>
    </location>
</feature>
<evidence type="ECO:0008006" key="4">
    <source>
        <dbReference type="Google" id="ProtNLM"/>
    </source>
</evidence>
<dbReference type="Proteomes" id="UP000663207">
    <property type="component" value="Chromosome"/>
</dbReference>
<dbReference type="EMBL" id="CP071502">
    <property type="protein sequence ID" value="QSX38231.1"/>
    <property type="molecule type" value="Genomic_DNA"/>
</dbReference>
<name>A0ABX7R4Z3_9GAMM</name>
<feature type="signal peptide" evidence="1">
    <location>
        <begin position="1"/>
        <end position="19"/>
    </location>
</feature>
<sequence>MKNYIFGCVVFASSFFAQAGDAESFIGDYLSDFAKGSDLSGYFVEKPQFIFGPHTHVPESAADAAVFIKEIRTKLAESHYGKSNIDKTKVLASIDNYNLITFSLTRLKIDGSELDKVCSTYGVLQTEAGYRILSWQPSKTDTNGGC</sequence>
<evidence type="ECO:0000256" key="1">
    <source>
        <dbReference type="SAM" id="SignalP"/>
    </source>
</evidence>